<dbReference type="PANTHER" id="PTHR43685">
    <property type="entry name" value="GLYCOSYLTRANSFERASE"/>
    <property type="match status" value="1"/>
</dbReference>
<dbReference type="SUPFAM" id="SSF53448">
    <property type="entry name" value="Nucleotide-diphospho-sugar transferases"/>
    <property type="match status" value="1"/>
</dbReference>
<evidence type="ECO:0000259" key="1">
    <source>
        <dbReference type="Pfam" id="PF00535"/>
    </source>
</evidence>
<dbReference type="GO" id="GO:0016740">
    <property type="term" value="F:transferase activity"/>
    <property type="evidence" value="ECO:0007669"/>
    <property type="project" value="UniProtKB-KW"/>
</dbReference>
<dbReference type="Proteomes" id="UP000199537">
    <property type="component" value="Unassembled WGS sequence"/>
</dbReference>
<dbReference type="InterPro" id="IPR050834">
    <property type="entry name" value="Glycosyltransf_2"/>
</dbReference>
<dbReference type="EMBL" id="FPCJ01000001">
    <property type="protein sequence ID" value="SFV29700.1"/>
    <property type="molecule type" value="Genomic_DNA"/>
</dbReference>
<evidence type="ECO:0000313" key="3">
    <source>
        <dbReference type="Proteomes" id="UP000199537"/>
    </source>
</evidence>
<proteinExistence type="predicted"/>
<dbReference type="AlphaFoldDB" id="A0A1I7N4X8"/>
<accession>A0A1I7N4X8</accession>
<dbReference type="PANTHER" id="PTHR43685:SF2">
    <property type="entry name" value="GLYCOSYLTRANSFERASE 2-LIKE DOMAIN-CONTAINING PROTEIN"/>
    <property type="match status" value="1"/>
</dbReference>
<dbReference type="RefSeq" id="WP_092457540.1">
    <property type="nucleotide sequence ID" value="NZ_FPCJ01000001.1"/>
</dbReference>
<sequence>MQIPLVSVVTAVYNRSNTLSRAIESLLQQQFQDFEWIAVDDGSTDGSFKIAQKYASSFHHVQLIQKTHTGIADTWNTGIRAAQGTWITFLDSDDAYQPDHLQIRVHYIQAHPETDLLHSTAMLIGREEDFWVPDRHDPSRNIHLKDCAIGATFFMKRKVWETLGGYRPVLFPDADFLERAAARFTVVKIDAPTYVYYRNSSDSFLTRVKLKDQNDKQL</sequence>
<evidence type="ECO:0000313" key="2">
    <source>
        <dbReference type="EMBL" id="SFV29700.1"/>
    </source>
</evidence>
<protein>
    <submittedName>
        <fullName evidence="2">Glycosyltransferase involved in cell wall bisynthesis</fullName>
    </submittedName>
</protein>
<gene>
    <name evidence="2" type="ORF">SAMN05660895_0611</name>
</gene>
<dbReference type="InterPro" id="IPR001173">
    <property type="entry name" value="Glyco_trans_2-like"/>
</dbReference>
<feature type="domain" description="Glycosyltransferase 2-like" evidence="1">
    <location>
        <begin position="7"/>
        <end position="134"/>
    </location>
</feature>
<dbReference type="Gene3D" id="3.90.550.10">
    <property type="entry name" value="Spore Coat Polysaccharide Biosynthesis Protein SpsA, Chain A"/>
    <property type="match status" value="1"/>
</dbReference>
<reference evidence="3" key="1">
    <citation type="submission" date="2016-10" db="EMBL/GenBank/DDBJ databases">
        <authorList>
            <person name="Varghese N."/>
            <person name="Submissions S."/>
        </authorList>
    </citation>
    <scope>NUCLEOTIDE SEQUENCE [LARGE SCALE GENOMIC DNA]</scope>
    <source>
        <strain evidence="3">DSM 14807</strain>
    </source>
</reference>
<name>A0A1I7N4X8_9BACT</name>
<keyword evidence="2" id="KW-0808">Transferase</keyword>
<dbReference type="InterPro" id="IPR029044">
    <property type="entry name" value="Nucleotide-diphossugar_trans"/>
</dbReference>
<keyword evidence="3" id="KW-1185">Reference proteome</keyword>
<dbReference type="OrthoDB" id="9815829at2"/>
<dbReference type="Pfam" id="PF00535">
    <property type="entry name" value="Glycos_transf_2"/>
    <property type="match status" value="1"/>
</dbReference>
<dbReference type="STRING" id="1393122.SAMN05660895_0611"/>
<organism evidence="2 3">
    <name type="scientific">Thermoflavifilum thermophilum</name>
    <dbReference type="NCBI Taxonomy" id="1393122"/>
    <lineage>
        <taxon>Bacteria</taxon>
        <taxon>Pseudomonadati</taxon>
        <taxon>Bacteroidota</taxon>
        <taxon>Chitinophagia</taxon>
        <taxon>Chitinophagales</taxon>
        <taxon>Chitinophagaceae</taxon>
        <taxon>Thermoflavifilum</taxon>
    </lineage>
</organism>